<evidence type="ECO:0000313" key="2">
    <source>
        <dbReference type="Proteomes" id="UP000619457"/>
    </source>
</evidence>
<dbReference type="SUPFAM" id="SSF55073">
    <property type="entry name" value="Nucleotide cyclase"/>
    <property type="match status" value="1"/>
</dbReference>
<dbReference type="RefSeq" id="WP_018474249.1">
    <property type="nucleotide sequence ID" value="NZ_BMWX01000001.1"/>
</dbReference>
<gene>
    <name evidence="1" type="ORF">GCM10007049_04980</name>
</gene>
<proteinExistence type="predicted"/>
<organism evidence="1 2">
    <name type="scientific">Echinicola pacifica</name>
    <dbReference type="NCBI Taxonomy" id="346377"/>
    <lineage>
        <taxon>Bacteria</taxon>
        <taxon>Pseudomonadati</taxon>
        <taxon>Bacteroidota</taxon>
        <taxon>Cytophagia</taxon>
        <taxon>Cytophagales</taxon>
        <taxon>Cyclobacteriaceae</taxon>
        <taxon>Echinicola</taxon>
    </lineage>
</organism>
<dbReference type="Gene3D" id="3.30.70.1230">
    <property type="entry name" value="Nucleotide cyclase"/>
    <property type="match status" value="1"/>
</dbReference>
<accession>A0A918UK68</accession>
<evidence type="ECO:0000313" key="1">
    <source>
        <dbReference type="EMBL" id="GGZ15787.1"/>
    </source>
</evidence>
<keyword evidence="2" id="KW-1185">Reference proteome</keyword>
<protein>
    <recommendedName>
        <fullName evidence="3">Fumarate hydratase</fullName>
    </recommendedName>
</protein>
<reference evidence="1" key="2">
    <citation type="submission" date="2020-09" db="EMBL/GenBank/DDBJ databases">
        <authorList>
            <person name="Sun Q."/>
            <person name="Kim S."/>
        </authorList>
    </citation>
    <scope>NUCLEOTIDE SEQUENCE</scope>
    <source>
        <strain evidence="1">KCTC 12368</strain>
    </source>
</reference>
<dbReference type="AlphaFoldDB" id="A0A918UK68"/>
<reference evidence="1" key="1">
    <citation type="journal article" date="2014" name="Int. J. Syst. Evol. Microbiol.">
        <title>Complete genome sequence of Corynebacterium casei LMG S-19264T (=DSM 44701T), isolated from a smear-ripened cheese.</title>
        <authorList>
            <consortium name="US DOE Joint Genome Institute (JGI-PGF)"/>
            <person name="Walter F."/>
            <person name="Albersmeier A."/>
            <person name="Kalinowski J."/>
            <person name="Ruckert C."/>
        </authorList>
    </citation>
    <scope>NUCLEOTIDE SEQUENCE</scope>
    <source>
        <strain evidence="1">KCTC 12368</strain>
    </source>
</reference>
<dbReference type="EMBL" id="BMWX01000001">
    <property type="protein sequence ID" value="GGZ15787.1"/>
    <property type="molecule type" value="Genomic_DNA"/>
</dbReference>
<dbReference type="Gene3D" id="1.10.10.10">
    <property type="entry name" value="Winged helix-like DNA-binding domain superfamily/Winged helix DNA-binding domain"/>
    <property type="match status" value="1"/>
</dbReference>
<dbReference type="Proteomes" id="UP000619457">
    <property type="component" value="Unassembled WGS sequence"/>
</dbReference>
<dbReference type="InterPro" id="IPR036388">
    <property type="entry name" value="WH-like_DNA-bd_sf"/>
</dbReference>
<dbReference type="InterPro" id="IPR029787">
    <property type="entry name" value="Nucleotide_cyclase"/>
</dbReference>
<evidence type="ECO:0008006" key="3">
    <source>
        <dbReference type="Google" id="ProtNLM"/>
    </source>
</evidence>
<comment type="caution">
    <text evidence="1">The sequence shown here is derived from an EMBL/GenBank/DDBJ whole genome shotgun (WGS) entry which is preliminary data.</text>
</comment>
<name>A0A918UK68_9BACT</name>
<sequence>MKKYAVISGDIVSSTSLGETARVELYGQLEKLVLKLMQDFDCYARISKGDYIECVCRRPSEALRIALIIKSYIKSLDLKVKKNNSRTKNFSTHGLRMAIGYGELGILDTENDIIDGQAIFMAGRKINAYSSHNKERVVLKQTTFFVSEEEQLNFHLSPNFALLDVLCNKATAKQSEVLYFKLQGMTETEIAEKLGVSQSVINQHSTALGWNAIEESVEYYKNIIKQALK</sequence>